<dbReference type="Proteomes" id="UP000184383">
    <property type="component" value="Unassembled WGS sequence"/>
</dbReference>
<gene>
    <name evidence="2" type="ORF">ASPWEDRAFT_168205</name>
</gene>
<protein>
    <submittedName>
        <fullName evidence="2">Uncharacterized protein</fullName>
    </submittedName>
</protein>
<organism evidence="2 3">
    <name type="scientific">Aspergillus wentii DTO 134E9</name>
    <dbReference type="NCBI Taxonomy" id="1073089"/>
    <lineage>
        <taxon>Eukaryota</taxon>
        <taxon>Fungi</taxon>
        <taxon>Dikarya</taxon>
        <taxon>Ascomycota</taxon>
        <taxon>Pezizomycotina</taxon>
        <taxon>Eurotiomycetes</taxon>
        <taxon>Eurotiomycetidae</taxon>
        <taxon>Eurotiales</taxon>
        <taxon>Aspergillaceae</taxon>
        <taxon>Aspergillus</taxon>
        <taxon>Aspergillus subgen. Cremei</taxon>
    </lineage>
</organism>
<dbReference type="GeneID" id="63746114"/>
<keyword evidence="1" id="KW-0812">Transmembrane</keyword>
<dbReference type="RefSeq" id="XP_040691964.1">
    <property type="nucleotide sequence ID" value="XM_040830266.1"/>
</dbReference>
<feature type="transmembrane region" description="Helical" evidence="1">
    <location>
        <begin position="27"/>
        <end position="45"/>
    </location>
</feature>
<reference evidence="3" key="1">
    <citation type="journal article" date="2017" name="Genome Biol.">
        <title>Comparative genomics reveals high biological diversity and specific adaptations in the industrially and medically important fungal genus Aspergillus.</title>
        <authorList>
            <person name="de Vries R.P."/>
            <person name="Riley R."/>
            <person name="Wiebenga A."/>
            <person name="Aguilar-Osorio G."/>
            <person name="Amillis S."/>
            <person name="Uchima C.A."/>
            <person name="Anderluh G."/>
            <person name="Asadollahi M."/>
            <person name="Askin M."/>
            <person name="Barry K."/>
            <person name="Battaglia E."/>
            <person name="Bayram O."/>
            <person name="Benocci T."/>
            <person name="Braus-Stromeyer S.A."/>
            <person name="Caldana C."/>
            <person name="Canovas D."/>
            <person name="Cerqueira G.C."/>
            <person name="Chen F."/>
            <person name="Chen W."/>
            <person name="Choi C."/>
            <person name="Clum A."/>
            <person name="Dos Santos R.A."/>
            <person name="Damasio A.R."/>
            <person name="Diallinas G."/>
            <person name="Emri T."/>
            <person name="Fekete E."/>
            <person name="Flipphi M."/>
            <person name="Freyberg S."/>
            <person name="Gallo A."/>
            <person name="Gournas C."/>
            <person name="Habgood R."/>
            <person name="Hainaut M."/>
            <person name="Harispe M.L."/>
            <person name="Henrissat B."/>
            <person name="Hilden K.S."/>
            <person name="Hope R."/>
            <person name="Hossain A."/>
            <person name="Karabika E."/>
            <person name="Karaffa L."/>
            <person name="Karanyi Z."/>
            <person name="Krasevec N."/>
            <person name="Kuo A."/>
            <person name="Kusch H."/>
            <person name="LaButti K."/>
            <person name="Lagendijk E.L."/>
            <person name="Lapidus A."/>
            <person name="Levasseur A."/>
            <person name="Lindquist E."/>
            <person name="Lipzen A."/>
            <person name="Logrieco A.F."/>
            <person name="MacCabe A."/>
            <person name="Maekelae M.R."/>
            <person name="Malavazi I."/>
            <person name="Melin P."/>
            <person name="Meyer V."/>
            <person name="Mielnichuk N."/>
            <person name="Miskei M."/>
            <person name="Molnar A.P."/>
            <person name="Mule G."/>
            <person name="Ngan C.Y."/>
            <person name="Orejas M."/>
            <person name="Orosz E."/>
            <person name="Ouedraogo J.P."/>
            <person name="Overkamp K.M."/>
            <person name="Park H.-S."/>
            <person name="Perrone G."/>
            <person name="Piumi F."/>
            <person name="Punt P.J."/>
            <person name="Ram A.F."/>
            <person name="Ramon A."/>
            <person name="Rauscher S."/>
            <person name="Record E."/>
            <person name="Riano-Pachon D.M."/>
            <person name="Robert V."/>
            <person name="Roehrig J."/>
            <person name="Ruller R."/>
            <person name="Salamov A."/>
            <person name="Salih N.S."/>
            <person name="Samson R.A."/>
            <person name="Sandor E."/>
            <person name="Sanguinetti M."/>
            <person name="Schuetze T."/>
            <person name="Sepcic K."/>
            <person name="Shelest E."/>
            <person name="Sherlock G."/>
            <person name="Sophianopoulou V."/>
            <person name="Squina F.M."/>
            <person name="Sun H."/>
            <person name="Susca A."/>
            <person name="Todd R.B."/>
            <person name="Tsang A."/>
            <person name="Unkles S.E."/>
            <person name="van de Wiele N."/>
            <person name="van Rossen-Uffink D."/>
            <person name="Oliveira J.V."/>
            <person name="Vesth T.C."/>
            <person name="Visser J."/>
            <person name="Yu J.-H."/>
            <person name="Zhou M."/>
            <person name="Andersen M.R."/>
            <person name="Archer D.B."/>
            <person name="Baker S.E."/>
            <person name="Benoit I."/>
            <person name="Brakhage A.A."/>
            <person name="Braus G.H."/>
            <person name="Fischer R."/>
            <person name="Frisvad J.C."/>
            <person name="Goldman G.H."/>
            <person name="Houbraken J."/>
            <person name="Oakley B."/>
            <person name="Pocsi I."/>
            <person name="Scazzocchio C."/>
            <person name="Seiboth B."/>
            <person name="vanKuyk P.A."/>
            <person name="Wortman J."/>
            <person name="Dyer P.S."/>
            <person name="Grigoriev I.V."/>
        </authorList>
    </citation>
    <scope>NUCLEOTIDE SEQUENCE [LARGE SCALE GENOMIC DNA]</scope>
    <source>
        <strain evidence="3">DTO 134E9</strain>
    </source>
</reference>
<dbReference type="EMBL" id="KV878210">
    <property type="protein sequence ID" value="OJJ38288.1"/>
    <property type="molecule type" value="Genomic_DNA"/>
</dbReference>
<dbReference type="STRING" id="1073089.A0A1L9RTV2"/>
<keyword evidence="1" id="KW-1133">Transmembrane helix</keyword>
<keyword evidence="3" id="KW-1185">Reference proteome</keyword>
<accession>A0A1L9RTV2</accession>
<evidence type="ECO:0000313" key="3">
    <source>
        <dbReference type="Proteomes" id="UP000184383"/>
    </source>
</evidence>
<evidence type="ECO:0000256" key="1">
    <source>
        <dbReference type="SAM" id="Phobius"/>
    </source>
</evidence>
<dbReference type="OrthoDB" id="4338954at2759"/>
<name>A0A1L9RTV2_ASPWE</name>
<proteinExistence type="predicted"/>
<dbReference type="AlphaFoldDB" id="A0A1L9RTV2"/>
<sequence>MLSTPTGRPYRQPISPPSLKIGRVGRWYLPLMAVISLGFGVANYYPAQSTHDDFLEQQRLEENRRLMDAYGDKDSLKDVERAMQFYKK</sequence>
<dbReference type="VEuPathDB" id="FungiDB:ASPWEDRAFT_168205"/>
<keyword evidence="1" id="KW-0472">Membrane</keyword>
<evidence type="ECO:0000313" key="2">
    <source>
        <dbReference type="EMBL" id="OJJ38288.1"/>
    </source>
</evidence>